<evidence type="ECO:0000256" key="1">
    <source>
        <dbReference type="SAM" id="MobiDB-lite"/>
    </source>
</evidence>
<dbReference type="KEGG" id="aha:AHA_3595"/>
<gene>
    <name evidence="2" type="ordered locus">AHA_3595</name>
</gene>
<keyword evidence="3" id="KW-1185">Reference proteome</keyword>
<accession>A0KP65</accession>
<dbReference type="AlphaFoldDB" id="A0KP65"/>
<organism evidence="2 3">
    <name type="scientific">Aeromonas hydrophila subsp. hydrophila (strain ATCC 7966 / DSM 30187 / BCRC 13018 / CCUG 14551 / JCM 1027 / KCTC 2358 / NCIMB 9240 / NCTC 8049)</name>
    <dbReference type="NCBI Taxonomy" id="380703"/>
    <lineage>
        <taxon>Bacteria</taxon>
        <taxon>Pseudomonadati</taxon>
        <taxon>Pseudomonadota</taxon>
        <taxon>Gammaproteobacteria</taxon>
        <taxon>Aeromonadales</taxon>
        <taxon>Aeromonadaceae</taxon>
        <taxon>Aeromonas</taxon>
    </lineage>
</organism>
<dbReference type="EMBL" id="CP000462">
    <property type="protein sequence ID" value="ABK39268.1"/>
    <property type="molecule type" value="Genomic_DNA"/>
</dbReference>
<sequence length="545" mass="58830">MVEASLQPIHQQGHPGGGHAGRPAQLQQLQQLPGIAGQGGELLLQGQRILHGQLVLARRAGPLPLLAQVGQPQLAPLQLFHEIADDLLEQLLHQRGRGDPGLILAELAQVALGVVGQAAELADGKAEQLVEVVIPCALRWVLGEQYQGLVEAVVQAQHQRLEQGLLVGPQGHRLAEVAILLLQGTDPGGARVVPEHRQAGIEDEVIDGHPEFVIAEEAQAEGVGLLQRLALVLEQQRQQNGRLAPLRLPGLLLQQQGEHVPGSFPLPLVQQTGQRQFQLQGGWQPFPVAGQILARTFQFVQPQQSVDQPLARPPGIVLRGADRVVLGGVKVILLLQQHVALDPVQQRPQLPVLLLLIEQVLAQGAADLPLPELHRGGQGAGQPGQLHQFAQTGGELIGGERHGQQQRKVEVGRGKLQLIVILVQQQQHAARFEQTQIVGLLQQAHPLTGLMVVLAADDHIERLLAQQGRQGRQLLAVGQLGRGDPLLIQSSGEGRAEHGIIFDQEDLHPWRSLAGSGYGQVWHVAGVKELPRSTPAWGRSIPPRR</sequence>
<proteinExistence type="predicted"/>
<protein>
    <submittedName>
        <fullName evidence="2">Uncharacterized protein</fullName>
    </submittedName>
</protein>
<evidence type="ECO:0000313" key="3">
    <source>
        <dbReference type="Proteomes" id="UP000000756"/>
    </source>
</evidence>
<dbReference type="EnsemblBacteria" id="ABK39268">
    <property type="protein sequence ID" value="ABK39268"/>
    <property type="gene ID" value="AHA_3595"/>
</dbReference>
<evidence type="ECO:0000313" key="2">
    <source>
        <dbReference type="EMBL" id="ABK39268.1"/>
    </source>
</evidence>
<reference evidence="2 3" key="1">
    <citation type="journal article" date="2006" name="J. Bacteriol.">
        <title>Genome sequence of Aeromonas hydrophila ATCC 7966T: jack of all trades.</title>
        <authorList>
            <person name="Seshadri R."/>
            <person name="Joseph S.W."/>
            <person name="Chopra A.K."/>
            <person name="Sha J."/>
            <person name="Shaw J."/>
            <person name="Graf J."/>
            <person name="Haft D."/>
            <person name="Wu M."/>
            <person name="Ren Q."/>
            <person name="Rosovitz M.J."/>
            <person name="Madupu R."/>
            <person name="Tallon L."/>
            <person name="Kim M."/>
            <person name="Jin S."/>
            <person name="Vuong H."/>
            <person name="Stine O.C."/>
            <person name="Ali A."/>
            <person name="Horneman A.J."/>
            <person name="Heidelberg J.F."/>
        </authorList>
    </citation>
    <scope>NUCLEOTIDE SEQUENCE [LARGE SCALE GENOMIC DNA]</scope>
    <source>
        <strain evidence="3">ATCC 7966 / DSM 30187 / BCRC 13018 / CCUG 14551 / JCM 1027 / KCTC 2358 / NCIMB 9240 / NCTC 8049</strain>
    </source>
</reference>
<dbReference type="HOGENOM" id="CLU_499356_0_0_6"/>
<dbReference type="Proteomes" id="UP000000756">
    <property type="component" value="Chromosome"/>
</dbReference>
<name>A0KP65_AERHH</name>
<feature type="region of interest" description="Disordered" evidence="1">
    <location>
        <begin position="1"/>
        <end position="22"/>
    </location>
</feature>